<dbReference type="EMBL" id="BMNK01000013">
    <property type="protein sequence ID" value="GGP13217.1"/>
    <property type="molecule type" value="Genomic_DNA"/>
</dbReference>
<gene>
    <name evidence="2" type="ORF">GCM10012278_64120</name>
</gene>
<evidence type="ECO:0000313" key="2">
    <source>
        <dbReference type="EMBL" id="GGP13217.1"/>
    </source>
</evidence>
<dbReference type="RefSeq" id="WP_189142465.1">
    <property type="nucleotide sequence ID" value="NZ_BMNK01000013.1"/>
</dbReference>
<dbReference type="Proteomes" id="UP000660745">
    <property type="component" value="Unassembled WGS sequence"/>
</dbReference>
<comment type="caution">
    <text evidence="2">The sequence shown here is derived from an EMBL/GenBank/DDBJ whole genome shotgun (WGS) entry which is preliminary data.</text>
</comment>
<dbReference type="SUPFAM" id="SSF52540">
    <property type="entry name" value="P-loop containing nucleoside triphosphate hydrolases"/>
    <property type="match status" value="1"/>
</dbReference>
<keyword evidence="2" id="KW-0547">Nucleotide-binding</keyword>
<dbReference type="InterPro" id="IPR027417">
    <property type="entry name" value="P-loop_NTPase"/>
</dbReference>
<reference evidence="2" key="1">
    <citation type="journal article" date="2014" name="Int. J. Syst. Evol. Microbiol.">
        <title>Complete genome sequence of Corynebacterium casei LMG S-19264T (=DSM 44701T), isolated from a smear-ripened cheese.</title>
        <authorList>
            <consortium name="US DOE Joint Genome Institute (JGI-PGF)"/>
            <person name="Walter F."/>
            <person name="Albersmeier A."/>
            <person name="Kalinowski J."/>
            <person name="Ruckert C."/>
        </authorList>
    </citation>
    <scope>NUCLEOTIDE SEQUENCE</scope>
    <source>
        <strain evidence="2">CGMCC 4.7430</strain>
    </source>
</reference>
<dbReference type="AlphaFoldDB" id="A0A918ACJ4"/>
<name>A0A918ACJ4_9ACTN</name>
<sequence>MKPRYLLARSAGDLAATDAEDLVQTLVRRANEVYRVVVKDPEKQSWRASIRTVLDVLLLAGLGDVMVLLEMSTLSSDARIDMLLVGSHPDTGELSAVAVENKQWSMLALNPRTRRITHPGAGPEDSQHPVEQVWDYCRALERQVPMLRGALWGVANLHNASTTAVAKIMPPVGQLRADVDGKRVRAFGDTTDRKEFAHFLSTVLSAEGARDHVRRIDRAHVRPSEEVMHAAYEAVRGRRIFPLLDEQRETVDKVLTLVEEGFTANSKQIFIVTGGPGTGKTVLALELLGILNGLRSSAAHASGSAAFSATLRKYVTGRYGGVSDLFTYFNQHRHREPNHLNVLICDEAHRLRKTSNLRFDKFDQRSDIPQIYELIQAARVPVFLLDPHQVVRNDEIGSPEEIRQAGLALGIPDEHIHHIQLQRQFRHNYCPEYIDWLEDLLGYKSAPRPWTYKGDFQLLRADTAQQMEDYLRAQVSLGHSARITAGYCWDWTHEYRGGRLVPDIRIDDWARPWNAFRGSGRYKIPDRTLWATDPRGFEQIGCIYTAQSFDWNYAGVIIGYDYTWAGDHWKSVNNKHRPTWGPKRHQLVRNIYRVLASRGRHGVVLYSTDHSTRDLLAELKIPPVQDALAALHEEHPKAAKPLSPLPVQDVLPW</sequence>
<feature type="domain" description="AAA+ ATPase" evidence="1">
    <location>
        <begin position="266"/>
        <end position="422"/>
    </location>
</feature>
<dbReference type="InterPro" id="IPR018647">
    <property type="entry name" value="SLFN_3-like_DNA/RNA_helicase"/>
</dbReference>
<proteinExistence type="predicted"/>
<organism evidence="2 3">
    <name type="scientific">Nonomuraea glycinis</name>
    <dbReference type="NCBI Taxonomy" id="2047744"/>
    <lineage>
        <taxon>Bacteria</taxon>
        <taxon>Bacillati</taxon>
        <taxon>Actinomycetota</taxon>
        <taxon>Actinomycetes</taxon>
        <taxon>Streptosporangiales</taxon>
        <taxon>Streptosporangiaceae</taxon>
        <taxon>Nonomuraea</taxon>
    </lineage>
</organism>
<dbReference type="Gene3D" id="3.40.50.300">
    <property type="entry name" value="P-loop containing nucleotide triphosphate hydrolases"/>
    <property type="match status" value="1"/>
</dbReference>
<dbReference type="Pfam" id="PF09848">
    <property type="entry name" value="SLFN-g3_helicase"/>
    <property type="match status" value="1"/>
</dbReference>
<accession>A0A918ACJ4</accession>
<dbReference type="InterPro" id="IPR003593">
    <property type="entry name" value="AAA+_ATPase"/>
</dbReference>
<evidence type="ECO:0000259" key="1">
    <source>
        <dbReference type="SMART" id="SM00382"/>
    </source>
</evidence>
<protein>
    <submittedName>
        <fullName evidence="2">ATP-binding protein</fullName>
    </submittedName>
</protein>
<keyword evidence="2" id="KW-0067">ATP-binding</keyword>
<dbReference type="GO" id="GO:0005524">
    <property type="term" value="F:ATP binding"/>
    <property type="evidence" value="ECO:0007669"/>
    <property type="project" value="UniProtKB-KW"/>
</dbReference>
<keyword evidence="3" id="KW-1185">Reference proteome</keyword>
<evidence type="ECO:0000313" key="3">
    <source>
        <dbReference type="Proteomes" id="UP000660745"/>
    </source>
</evidence>
<reference evidence="2" key="2">
    <citation type="submission" date="2020-09" db="EMBL/GenBank/DDBJ databases">
        <authorList>
            <person name="Sun Q."/>
            <person name="Zhou Y."/>
        </authorList>
    </citation>
    <scope>NUCLEOTIDE SEQUENCE</scope>
    <source>
        <strain evidence="2">CGMCC 4.7430</strain>
    </source>
</reference>
<dbReference type="SMART" id="SM00382">
    <property type="entry name" value="AAA"/>
    <property type="match status" value="1"/>
</dbReference>